<accession>A0A2I1IQ09</accession>
<evidence type="ECO:0000313" key="2">
    <source>
        <dbReference type="EMBL" id="PKY73201.1"/>
    </source>
</evidence>
<dbReference type="AlphaFoldDB" id="A0A2I1IQ09"/>
<protein>
    <submittedName>
        <fullName evidence="2">Uncharacterized protein</fullName>
    </submittedName>
</protein>
<evidence type="ECO:0000256" key="1">
    <source>
        <dbReference type="SAM" id="MobiDB-lite"/>
    </source>
</evidence>
<organism evidence="2 3">
    <name type="scientific">Winkia neuii</name>
    <dbReference type="NCBI Taxonomy" id="33007"/>
    <lineage>
        <taxon>Bacteria</taxon>
        <taxon>Bacillati</taxon>
        <taxon>Actinomycetota</taxon>
        <taxon>Actinomycetes</taxon>
        <taxon>Actinomycetales</taxon>
        <taxon>Actinomycetaceae</taxon>
        <taxon>Winkia</taxon>
    </lineage>
</organism>
<gene>
    <name evidence="2" type="ORF">CYJ19_01015</name>
</gene>
<evidence type="ECO:0000313" key="3">
    <source>
        <dbReference type="Proteomes" id="UP000235122"/>
    </source>
</evidence>
<keyword evidence="3" id="KW-1185">Reference proteome</keyword>
<sequence length="65" mass="6814">MSEKTSAEAVDGEEVVIHPIEPAQPDPVPVPPTENSPEHVEEVGPSTGSLDLTDTVLDVLTSPNL</sequence>
<reference evidence="2 3" key="1">
    <citation type="submission" date="2017-12" db="EMBL/GenBank/DDBJ databases">
        <title>Phylogenetic diversity of female urinary microbiome.</title>
        <authorList>
            <person name="Thomas-White K."/>
            <person name="Wolfe A.J."/>
        </authorList>
    </citation>
    <scope>NUCLEOTIDE SEQUENCE [LARGE SCALE GENOMIC DNA]</scope>
    <source>
        <strain evidence="2 3">UMB0402</strain>
    </source>
</reference>
<feature type="region of interest" description="Disordered" evidence="1">
    <location>
        <begin position="1"/>
        <end position="51"/>
    </location>
</feature>
<dbReference type="EMBL" id="PKKO01000001">
    <property type="protein sequence ID" value="PKY73201.1"/>
    <property type="molecule type" value="Genomic_DNA"/>
</dbReference>
<comment type="caution">
    <text evidence="2">The sequence shown here is derived from an EMBL/GenBank/DDBJ whole genome shotgun (WGS) entry which is preliminary data.</text>
</comment>
<dbReference type="RefSeq" id="WP_042379003.1">
    <property type="nucleotide sequence ID" value="NZ_JASOXK010000001.1"/>
</dbReference>
<dbReference type="Proteomes" id="UP000235122">
    <property type="component" value="Unassembled WGS sequence"/>
</dbReference>
<proteinExistence type="predicted"/>
<feature type="compositionally biased region" description="Pro residues" evidence="1">
    <location>
        <begin position="22"/>
        <end position="34"/>
    </location>
</feature>
<name>A0A2I1IQ09_9ACTO</name>